<name>A0ABM1MIR3_NICVS</name>
<evidence type="ECO:0000256" key="1">
    <source>
        <dbReference type="ARBA" id="ARBA00022729"/>
    </source>
</evidence>
<accession>A0ABM1MIR3</accession>
<dbReference type="Proteomes" id="UP000695000">
    <property type="component" value="Unplaced"/>
</dbReference>
<sequence length="209" mass="23112">MVSLVAGRNNPKTGRMRTARPLVFAMFLCWNAMPTKQYDMGGKRVTVRRVAQCSDRRSLAVSVEDVQLGVENGSQTVAGHVAFRKDTGTKLFIRIDLRKCDASGAPDTCEYVIKDYEAANACDIIGMEKEIWSPFVDNSNMPKECPIKAGNYTLNKTVITDDLISSVPHASAVWKLRFTGFDQALNILCVELEVAVKLTHAGKTKGRRP</sequence>
<dbReference type="Pfam" id="PF06477">
    <property type="entry name" value="DUF1091"/>
    <property type="match status" value="1"/>
</dbReference>
<keyword evidence="1" id="KW-0732">Signal</keyword>
<dbReference type="GeneID" id="108561161"/>
<protein>
    <submittedName>
        <fullName evidence="3">Uncharacterized protein LOC108561161</fullName>
    </submittedName>
</protein>
<evidence type="ECO:0000313" key="2">
    <source>
        <dbReference type="Proteomes" id="UP000695000"/>
    </source>
</evidence>
<proteinExistence type="predicted"/>
<gene>
    <name evidence="3" type="primary">LOC108561161</name>
</gene>
<reference evidence="3" key="1">
    <citation type="submission" date="2025-08" db="UniProtKB">
        <authorList>
            <consortium name="RefSeq"/>
        </authorList>
    </citation>
    <scope>IDENTIFICATION</scope>
    <source>
        <tissue evidence="3">Whole Larva</tissue>
    </source>
</reference>
<keyword evidence="2" id="KW-1185">Reference proteome</keyword>
<dbReference type="InterPro" id="IPR036846">
    <property type="entry name" value="GM2-AP_sf"/>
</dbReference>
<evidence type="ECO:0000313" key="3">
    <source>
        <dbReference type="RefSeq" id="XP_017774463.1"/>
    </source>
</evidence>
<dbReference type="InterPro" id="IPR010512">
    <property type="entry name" value="DUF1091"/>
</dbReference>
<organism evidence="2 3">
    <name type="scientific">Nicrophorus vespilloides</name>
    <name type="common">Boreal carrion beetle</name>
    <dbReference type="NCBI Taxonomy" id="110193"/>
    <lineage>
        <taxon>Eukaryota</taxon>
        <taxon>Metazoa</taxon>
        <taxon>Ecdysozoa</taxon>
        <taxon>Arthropoda</taxon>
        <taxon>Hexapoda</taxon>
        <taxon>Insecta</taxon>
        <taxon>Pterygota</taxon>
        <taxon>Neoptera</taxon>
        <taxon>Endopterygota</taxon>
        <taxon>Coleoptera</taxon>
        <taxon>Polyphaga</taxon>
        <taxon>Staphyliniformia</taxon>
        <taxon>Silphidae</taxon>
        <taxon>Nicrophorinae</taxon>
        <taxon>Nicrophorus</taxon>
    </lineage>
</organism>
<dbReference type="Gene3D" id="2.70.220.10">
    <property type="entry name" value="Ganglioside GM2 activator"/>
    <property type="match status" value="1"/>
</dbReference>
<dbReference type="RefSeq" id="XP_017774463.1">
    <property type="nucleotide sequence ID" value="XM_017918974.1"/>
</dbReference>